<sequence length="350" mass="36462">MHKLIQRVPGSLRSPGTLLRGIAVGTAALALASSLTACGGDSDADTSAGAGQSSHAVTIGRSSNGAAKETAIKVSEVAAIRAKLPKSVSGGGKLVIGIGALPAGSTPLNYIGDDQKTLTGVEPDFGRLVAAVLGLEPELRNSTWENLFVGIDSGKTSVGFSNITVTEERKKKYDFASYRQDNLAFEVLDSNKWSFTGDYEALAGKTVAVGAGTNQEKILLEWQKKLQGEGKKLTVKRYPDNNSTYLALAGGKIDAFFGPNPSISYHVTQSAKTPNPTRNAGKFSGAGGTLQGLIAATTKAGSGLAEPIAEAINYLIEHGQYAKWLAAWNLSNEAVETSKVNPPGLPLSNS</sequence>
<feature type="domain" description="Solute-binding protein family 3/N-terminal" evidence="3">
    <location>
        <begin position="95"/>
        <end position="332"/>
    </location>
</feature>
<reference evidence="5 7" key="1">
    <citation type="submission" date="2018-04" db="EMBL/GenBank/DDBJ databases">
        <title>Complete genome sequences of Streptomyces griseoviridis K61 and characterization of antagonistic properties of biological control agents.</title>
        <authorList>
            <person name="Mariita R.M."/>
            <person name="Sello J.K."/>
        </authorList>
    </citation>
    <scope>NUCLEOTIDE SEQUENCE [LARGE SCALE GENOMIC DNA]</scope>
    <source>
        <strain evidence="5 7">K61</strain>
    </source>
</reference>
<proteinExistence type="predicted"/>
<dbReference type="AlphaFoldDB" id="A0A3Q9KPU7"/>
<dbReference type="InterPro" id="IPR001638">
    <property type="entry name" value="Solute-binding_3/MltF_N"/>
</dbReference>
<dbReference type="Pfam" id="PF00497">
    <property type="entry name" value="SBP_bac_3"/>
    <property type="match status" value="1"/>
</dbReference>
<feature type="compositionally biased region" description="Polar residues" evidence="2">
    <location>
        <begin position="49"/>
        <end position="61"/>
    </location>
</feature>
<organism evidence="4 6">
    <name type="scientific">Streptomyces griseoviridis</name>
    <dbReference type="NCBI Taxonomy" id="45398"/>
    <lineage>
        <taxon>Bacteria</taxon>
        <taxon>Bacillati</taxon>
        <taxon>Actinomycetota</taxon>
        <taxon>Actinomycetes</taxon>
        <taxon>Kitasatosporales</taxon>
        <taxon>Streptomycetaceae</taxon>
        <taxon>Streptomyces</taxon>
    </lineage>
</organism>
<evidence type="ECO:0000313" key="4">
    <source>
        <dbReference type="EMBL" id="AZS82958.1"/>
    </source>
</evidence>
<dbReference type="OrthoDB" id="4633994at2"/>
<dbReference type="PANTHER" id="PTHR35936">
    <property type="entry name" value="MEMBRANE-BOUND LYTIC MUREIN TRANSGLYCOSYLASE F"/>
    <property type="match status" value="1"/>
</dbReference>
<dbReference type="Proteomes" id="UP000501753">
    <property type="component" value="Chromosome"/>
</dbReference>
<keyword evidence="1" id="KW-0732">Signal</keyword>
<evidence type="ECO:0000313" key="5">
    <source>
        <dbReference type="EMBL" id="QCN90191.1"/>
    </source>
</evidence>
<reference evidence="4 6" key="2">
    <citation type="submission" date="2018-12" db="EMBL/GenBank/DDBJ databases">
        <title>Streptomyces griseoviridis F1-27 complete genome.</title>
        <authorList>
            <person name="Mariita R.M."/>
            <person name="Sello J.K."/>
        </authorList>
    </citation>
    <scope>NUCLEOTIDE SEQUENCE [LARGE SCALE GENOMIC DNA]</scope>
    <source>
        <strain evidence="4 6">F1-27</strain>
    </source>
</reference>
<keyword evidence="7" id="KW-1185">Reference proteome</keyword>
<name>A0A3Q9KPU7_STRGD</name>
<dbReference type="EMBL" id="CP029078">
    <property type="protein sequence ID" value="QCN90191.1"/>
    <property type="molecule type" value="Genomic_DNA"/>
</dbReference>
<gene>
    <name evidence="5" type="ORF">DDJ31_38785</name>
    <name evidence="4" type="ORF">ELQ87_00575</name>
</gene>
<dbReference type="Proteomes" id="UP000271291">
    <property type="component" value="Chromosome"/>
</dbReference>
<evidence type="ECO:0000259" key="3">
    <source>
        <dbReference type="SMART" id="SM00062"/>
    </source>
</evidence>
<evidence type="ECO:0000313" key="7">
    <source>
        <dbReference type="Proteomes" id="UP000501753"/>
    </source>
</evidence>
<dbReference type="SUPFAM" id="SSF53850">
    <property type="entry name" value="Periplasmic binding protein-like II"/>
    <property type="match status" value="1"/>
</dbReference>
<dbReference type="EMBL" id="CP034687">
    <property type="protein sequence ID" value="AZS82958.1"/>
    <property type="molecule type" value="Genomic_DNA"/>
</dbReference>
<evidence type="ECO:0000313" key="6">
    <source>
        <dbReference type="Proteomes" id="UP000271291"/>
    </source>
</evidence>
<dbReference type="SMART" id="SM00062">
    <property type="entry name" value="PBPb"/>
    <property type="match status" value="1"/>
</dbReference>
<dbReference type="Gene3D" id="3.40.190.10">
    <property type="entry name" value="Periplasmic binding protein-like II"/>
    <property type="match status" value="2"/>
</dbReference>
<dbReference type="RefSeq" id="WP_127175874.1">
    <property type="nucleotide sequence ID" value="NZ_CP029078.1"/>
</dbReference>
<evidence type="ECO:0000256" key="1">
    <source>
        <dbReference type="ARBA" id="ARBA00022729"/>
    </source>
</evidence>
<feature type="region of interest" description="Disordered" evidence="2">
    <location>
        <begin position="42"/>
        <end position="61"/>
    </location>
</feature>
<dbReference type="PANTHER" id="PTHR35936:SF19">
    <property type="entry name" value="AMINO-ACID-BINDING PROTEIN YXEM-RELATED"/>
    <property type="match status" value="1"/>
</dbReference>
<dbReference type="KEGG" id="sgd:ELQ87_00575"/>
<protein>
    <submittedName>
        <fullName evidence="5">ABC transporter substrate-binding protein</fullName>
    </submittedName>
    <submittedName>
        <fullName evidence="4">Transporter substrate-binding domain-containing protein</fullName>
    </submittedName>
</protein>
<accession>A0A3Q9KPU7</accession>
<evidence type="ECO:0000256" key="2">
    <source>
        <dbReference type="SAM" id="MobiDB-lite"/>
    </source>
</evidence>